<dbReference type="EMBL" id="AMZH03005588">
    <property type="protein sequence ID" value="RRT66030.1"/>
    <property type="molecule type" value="Genomic_DNA"/>
</dbReference>
<proteinExistence type="predicted"/>
<reference evidence="2 3" key="1">
    <citation type="journal article" date="2014" name="Agronomy (Basel)">
        <title>A Draft Genome Sequence for Ensete ventricosum, the Drought-Tolerant Tree Against Hunger.</title>
        <authorList>
            <person name="Harrison J."/>
            <person name="Moore K.A."/>
            <person name="Paszkiewicz K."/>
            <person name="Jones T."/>
            <person name="Grant M."/>
            <person name="Ambacheew D."/>
            <person name="Muzemil S."/>
            <person name="Studholme D.J."/>
        </authorList>
    </citation>
    <scope>NUCLEOTIDE SEQUENCE [LARGE SCALE GENOMIC DNA]</scope>
</reference>
<organism evidence="2 3">
    <name type="scientific">Ensete ventricosum</name>
    <name type="common">Abyssinian banana</name>
    <name type="synonym">Musa ensete</name>
    <dbReference type="NCBI Taxonomy" id="4639"/>
    <lineage>
        <taxon>Eukaryota</taxon>
        <taxon>Viridiplantae</taxon>
        <taxon>Streptophyta</taxon>
        <taxon>Embryophyta</taxon>
        <taxon>Tracheophyta</taxon>
        <taxon>Spermatophyta</taxon>
        <taxon>Magnoliopsida</taxon>
        <taxon>Liliopsida</taxon>
        <taxon>Zingiberales</taxon>
        <taxon>Musaceae</taxon>
        <taxon>Ensete</taxon>
    </lineage>
</organism>
<name>A0A426ZQ07_ENSVE</name>
<protein>
    <submittedName>
        <fullName evidence="2">Uncharacterized protein</fullName>
    </submittedName>
</protein>
<dbReference type="Proteomes" id="UP000287651">
    <property type="component" value="Unassembled WGS sequence"/>
</dbReference>
<dbReference type="AlphaFoldDB" id="A0A426ZQ07"/>
<sequence length="108" mass="12621">MAVISFARIQEEQLNHEVRRTRVAPRPTVLRPTAPSTAIQAPALNKLRRDELREQSTKELCWHCDEPWSREHHCKKGRLLMIELAEDEDNETSEEAFEPKEEAMEEEA</sequence>
<feature type="region of interest" description="Disordered" evidence="1">
    <location>
        <begin position="85"/>
        <end position="108"/>
    </location>
</feature>
<comment type="caution">
    <text evidence="2">The sequence shown here is derived from an EMBL/GenBank/DDBJ whole genome shotgun (WGS) entry which is preliminary data.</text>
</comment>
<evidence type="ECO:0000313" key="2">
    <source>
        <dbReference type="EMBL" id="RRT66030.1"/>
    </source>
</evidence>
<accession>A0A426ZQ07</accession>
<feature type="compositionally biased region" description="Acidic residues" evidence="1">
    <location>
        <begin position="85"/>
        <end position="96"/>
    </location>
</feature>
<evidence type="ECO:0000313" key="3">
    <source>
        <dbReference type="Proteomes" id="UP000287651"/>
    </source>
</evidence>
<evidence type="ECO:0000256" key="1">
    <source>
        <dbReference type="SAM" id="MobiDB-lite"/>
    </source>
</evidence>
<gene>
    <name evidence="2" type="ORF">B296_00000231</name>
</gene>